<dbReference type="Gene3D" id="3.40.190.10">
    <property type="entry name" value="Periplasmic binding protein-like II"/>
    <property type="match status" value="2"/>
</dbReference>
<gene>
    <name evidence="2" type="ORF">H0264_25185</name>
</gene>
<feature type="chain" id="PRO_5027678059" evidence="1">
    <location>
        <begin position="23"/>
        <end position="453"/>
    </location>
</feature>
<dbReference type="SUPFAM" id="SSF53850">
    <property type="entry name" value="Periplasmic binding protein-like II"/>
    <property type="match status" value="1"/>
</dbReference>
<evidence type="ECO:0000256" key="1">
    <source>
        <dbReference type="SAM" id="SignalP"/>
    </source>
</evidence>
<evidence type="ECO:0000313" key="3">
    <source>
        <dbReference type="Proteomes" id="UP000515512"/>
    </source>
</evidence>
<dbReference type="PROSITE" id="PS51257">
    <property type="entry name" value="PROKAR_LIPOPROTEIN"/>
    <property type="match status" value="1"/>
</dbReference>
<keyword evidence="1" id="KW-0732">Signal</keyword>
<sequence length="453" mass="49617">MTTTRRALLRASLVLPLATACAPNVLLGDRDSVRIAVPWSGFELGAFDSVLARARQRAAARGMRRTTQLILLGDDIDTAFSARGASAPEIVMLPQVGRIQELLADRHSPPAIDDALWEDGAGLRYGRHWDEVLRRNAARGRDRARYGLPFKSTQKSLLWYDRQTFDNHEKLLAAHDLGEPATWNVSDWPRAMAALESTETRLLALGAADGWVITDLFENLLRAESPAMYTELETATIHWRWDGPEVRAALLRLGELCAHPAAFPRGLAVALTRQFPESVRDVFEHRRALMVAAPDFAEPYVRKSLSDAGRAHDVVGLLPFPALAPGGSRPLIGGGDVMVLTREASDDARTLLAELAAPDAATQWIDDLGGFVAPNLRSTHRYSPLMEPVARELDAWTSFDLSDRIGSPGGRWGLRRILTDFLLDLAEQGTGGVSGAVDRVVDSLGEFRTGGIR</sequence>
<proteinExistence type="predicted"/>
<organism evidence="2 3">
    <name type="scientific">Nocardia huaxiensis</name>
    <dbReference type="NCBI Taxonomy" id="2755382"/>
    <lineage>
        <taxon>Bacteria</taxon>
        <taxon>Bacillati</taxon>
        <taxon>Actinomycetota</taxon>
        <taxon>Actinomycetes</taxon>
        <taxon>Mycobacteriales</taxon>
        <taxon>Nocardiaceae</taxon>
        <taxon>Nocardia</taxon>
    </lineage>
</organism>
<dbReference type="RefSeq" id="WP_181579828.1">
    <property type="nucleotide sequence ID" value="NZ_CP059399.1"/>
</dbReference>
<dbReference type="AlphaFoldDB" id="A0A7D6V912"/>
<feature type="signal peptide" evidence="1">
    <location>
        <begin position="1"/>
        <end position="22"/>
    </location>
</feature>
<dbReference type="EMBL" id="CP059399">
    <property type="protein sequence ID" value="QLY28622.1"/>
    <property type="molecule type" value="Genomic_DNA"/>
</dbReference>
<keyword evidence="3" id="KW-1185">Reference proteome</keyword>
<reference evidence="2 3" key="1">
    <citation type="submission" date="2020-07" db="EMBL/GenBank/DDBJ databases">
        <authorList>
            <person name="Zhuang K."/>
            <person name="Ran Y."/>
        </authorList>
    </citation>
    <scope>NUCLEOTIDE SEQUENCE [LARGE SCALE GENOMIC DNA]</scope>
    <source>
        <strain evidence="2 3">WCH-YHL-001</strain>
    </source>
</reference>
<dbReference type="KEGG" id="nhu:H0264_25185"/>
<name>A0A7D6V912_9NOCA</name>
<dbReference type="Proteomes" id="UP000515512">
    <property type="component" value="Chromosome"/>
</dbReference>
<protein>
    <submittedName>
        <fullName evidence="2">ABC transporter substrate-binding protein</fullName>
    </submittedName>
</protein>
<evidence type="ECO:0000313" key="2">
    <source>
        <dbReference type="EMBL" id="QLY28622.1"/>
    </source>
</evidence>
<accession>A0A7D6V912</accession>